<feature type="non-terminal residue" evidence="7">
    <location>
        <position position="1"/>
    </location>
</feature>
<proteinExistence type="predicted"/>
<evidence type="ECO:0000313" key="7">
    <source>
        <dbReference type="EMBL" id="KAG5457782.1"/>
    </source>
</evidence>
<name>A0A8H7ZQY2_9FUNG</name>
<dbReference type="Proteomes" id="UP000673691">
    <property type="component" value="Unassembled WGS sequence"/>
</dbReference>
<feature type="region of interest" description="Disordered" evidence="5">
    <location>
        <begin position="1"/>
        <end position="23"/>
    </location>
</feature>
<evidence type="ECO:0000256" key="2">
    <source>
        <dbReference type="ARBA" id="ARBA00023015"/>
    </source>
</evidence>
<dbReference type="GO" id="GO:0031011">
    <property type="term" value="C:Ino80 complex"/>
    <property type="evidence" value="ECO:0007669"/>
    <property type="project" value="InterPro"/>
</dbReference>
<dbReference type="GO" id="GO:0006338">
    <property type="term" value="P:chromatin remodeling"/>
    <property type="evidence" value="ECO:0007669"/>
    <property type="project" value="InterPro"/>
</dbReference>
<dbReference type="PANTHER" id="PTHR31200:SF1">
    <property type="entry name" value="INO80 COMPLEX SUBUNIT C"/>
    <property type="match status" value="1"/>
</dbReference>
<keyword evidence="3" id="KW-0804">Transcription</keyword>
<feature type="compositionally biased region" description="Basic and acidic residues" evidence="5">
    <location>
        <begin position="230"/>
        <end position="249"/>
    </location>
</feature>
<keyword evidence="2" id="KW-0805">Transcription regulation</keyword>
<feature type="domain" description="Vps72/YL1 C-terminal" evidence="6">
    <location>
        <begin position="119"/>
        <end position="137"/>
    </location>
</feature>
<accession>A0A8H7ZQY2</accession>
<protein>
    <recommendedName>
        <fullName evidence="6">Vps72/YL1 C-terminal domain-containing protein</fullName>
    </recommendedName>
</protein>
<keyword evidence="8" id="KW-1185">Reference proteome</keyword>
<dbReference type="EMBL" id="JAEFCI010009481">
    <property type="protein sequence ID" value="KAG5457782.1"/>
    <property type="molecule type" value="Genomic_DNA"/>
</dbReference>
<comment type="subcellular location">
    <subcellularLocation>
        <location evidence="1">Nucleus</location>
    </subcellularLocation>
</comment>
<dbReference type="PANTHER" id="PTHR31200">
    <property type="entry name" value="INO80 COMPLEX SUBUNIT C"/>
    <property type="match status" value="1"/>
</dbReference>
<dbReference type="InterPro" id="IPR029525">
    <property type="entry name" value="INO80C/Ies6"/>
</dbReference>
<evidence type="ECO:0000256" key="1">
    <source>
        <dbReference type="ARBA" id="ARBA00004123"/>
    </source>
</evidence>
<evidence type="ECO:0000313" key="8">
    <source>
        <dbReference type="Proteomes" id="UP000673691"/>
    </source>
</evidence>
<dbReference type="Pfam" id="PF08265">
    <property type="entry name" value="YL1_C"/>
    <property type="match status" value="1"/>
</dbReference>
<sequence>VLKKARKSSSRGSAVSVSSAGTERAHAARVVDSRLFEIYIFSHPHHTPSSNIGFKAEDWAPGTEREPHHHIPPVIRNLLHVPKPFKTLKYSASKKHKNLKQLLASEKAAVNVDVPTREYTDPKTRLRYHNLDVYQHIRGLNQNVVQEHLLLRNAAFPPRHFRVRRAAQTSKTREELCQPATLAVPGHFARATPGRVLYTAVDTRKRPHTMHRTNWHTVLERRNARRRRQEKADRPARNEDHADGFPDLR</sequence>
<reference evidence="7 8" key="1">
    <citation type="journal article" name="Sci. Rep.">
        <title>Genome-scale phylogenetic analyses confirm Olpidium as the closest living zoosporic fungus to the non-flagellated, terrestrial fungi.</title>
        <authorList>
            <person name="Chang Y."/>
            <person name="Rochon D."/>
            <person name="Sekimoto S."/>
            <person name="Wang Y."/>
            <person name="Chovatia M."/>
            <person name="Sandor L."/>
            <person name="Salamov A."/>
            <person name="Grigoriev I.V."/>
            <person name="Stajich J.E."/>
            <person name="Spatafora J.W."/>
        </authorList>
    </citation>
    <scope>NUCLEOTIDE SEQUENCE [LARGE SCALE GENOMIC DNA]</scope>
    <source>
        <strain evidence="7">S191</strain>
    </source>
</reference>
<dbReference type="InterPro" id="IPR013272">
    <property type="entry name" value="Vps72/YL1_C"/>
</dbReference>
<organism evidence="7 8">
    <name type="scientific">Olpidium bornovanus</name>
    <dbReference type="NCBI Taxonomy" id="278681"/>
    <lineage>
        <taxon>Eukaryota</taxon>
        <taxon>Fungi</taxon>
        <taxon>Fungi incertae sedis</taxon>
        <taxon>Olpidiomycota</taxon>
        <taxon>Olpidiomycotina</taxon>
        <taxon>Olpidiomycetes</taxon>
        <taxon>Olpidiales</taxon>
        <taxon>Olpidiaceae</taxon>
        <taxon>Olpidium</taxon>
    </lineage>
</organism>
<gene>
    <name evidence="7" type="ORF">BJ554DRAFT_2124</name>
</gene>
<feature type="compositionally biased region" description="Low complexity" evidence="5">
    <location>
        <begin position="10"/>
        <end position="21"/>
    </location>
</feature>
<evidence type="ECO:0000256" key="3">
    <source>
        <dbReference type="ARBA" id="ARBA00023163"/>
    </source>
</evidence>
<evidence type="ECO:0000259" key="6">
    <source>
        <dbReference type="Pfam" id="PF08265"/>
    </source>
</evidence>
<evidence type="ECO:0000256" key="5">
    <source>
        <dbReference type="SAM" id="MobiDB-lite"/>
    </source>
</evidence>
<dbReference type="AlphaFoldDB" id="A0A8H7ZQY2"/>
<evidence type="ECO:0000256" key="4">
    <source>
        <dbReference type="ARBA" id="ARBA00023242"/>
    </source>
</evidence>
<feature type="region of interest" description="Disordered" evidence="5">
    <location>
        <begin position="217"/>
        <end position="249"/>
    </location>
</feature>
<comment type="caution">
    <text evidence="7">The sequence shown here is derived from an EMBL/GenBank/DDBJ whole genome shotgun (WGS) entry which is preliminary data.</text>
</comment>
<dbReference type="OrthoDB" id="49520at2759"/>
<keyword evidence="4" id="KW-0539">Nucleus</keyword>